<evidence type="ECO:0000313" key="2">
    <source>
        <dbReference type="Proteomes" id="UP001055125"/>
    </source>
</evidence>
<dbReference type="Proteomes" id="UP001055125">
    <property type="component" value="Unassembled WGS sequence"/>
</dbReference>
<evidence type="ECO:0000313" key="1">
    <source>
        <dbReference type="EMBL" id="GJD97324.1"/>
    </source>
</evidence>
<accession>A0ABQ4S4B5</accession>
<name>A0ABQ4S4B5_9HYPH</name>
<sequence>MTLDVPPTHDAADALLDEAIRALRISGCIVQKLADPDDTYSIYGWPPVIFGGVVALAWDTGLMGRAEGVH</sequence>
<dbReference type="RefSeq" id="WP_238246399.1">
    <property type="nucleotide sequence ID" value="NZ_BPQP01000088.1"/>
</dbReference>
<proteinExistence type="predicted"/>
<comment type="caution">
    <text evidence="1">The sequence shown here is derived from an EMBL/GenBank/DDBJ whole genome shotgun (WGS) entry which is preliminary data.</text>
</comment>
<organism evidence="1 2">
    <name type="scientific">Methylobacterium iners</name>
    <dbReference type="NCBI Taxonomy" id="418707"/>
    <lineage>
        <taxon>Bacteria</taxon>
        <taxon>Pseudomonadati</taxon>
        <taxon>Pseudomonadota</taxon>
        <taxon>Alphaproteobacteria</taxon>
        <taxon>Hyphomicrobiales</taxon>
        <taxon>Methylobacteriaceae</taxon>
        <taxon>Methylobacterium</taxon>
    </lineage>
</organism>
<gene>
    <name evidence="1" type="ORF">OCOJLMKI_4553</name>
</gene>
<protein>
    <submittedName>
        <fullName evidence="1">Uncharacterized protein</fullName>
    </submittedName>
</protein>
<keyword evidence="2" id="KW-1185">Reference proteome</keyword>
<dbReference type="EMBL" id="BPQP01000088">
    <property type="protein sequence ID" value="GJD97324.1"/>
    <property type="molecule type" value="Genomic_DNA"/>
</dbReference>
<reference evidence="1" key="2">
    <citation type="submission" date="2021-08" db="EMBL/GenBank/DDBJ databases">
        <authorList>
            <person name="Tani A."/>
            <person name="Ola A."/>
            <person name="Ogura Y."/>
            <person name="Katsura K."/>
            <person name="Hayashi T."/>
        </authorList>
    </citation>
    <scope>NUCLEOTIDE SEQUENCE</scope>
    <source>
        <strain evidence="1">DSM 19015</strain>
    </source>
</reference>
<reference evidence="1" key="1">
    <citation type="journal article" date="2021" name="Front. Microbiol.">
        <title>Comprehensive Comparative Genomics and Phenotyping of Methylobacterium Species.</title>
        <authorList>
            <person name="Alessa O."/>
            <person name="Ogura Y."/>
            <person name="Fujitani Y."/>
            <person name="Takami H."/>
            <person name="Hayashi T."/>
            <person name="Sahin N."/>
            <person name="Tani A."/>
        </authorList>
    </citation>
    <scope>NUCLEOTIDE SEQUENCE</scope>
    <source>
        <strain evidence="1">DSM 19015</strain>
    </source>
</reference>